<organism evidence="1 2">
    <name type="scientific">Tahibacter soli</name>
    <dbReference type="NCBI Taxonomy" id="2983605"/>
    <lineage>
        <taxon>Bacteria</taxon>
        <taxon>Pseudomonadati</taxon>
        <taxon>Pseudomonadota</taxon>
        <taxon>Gammaproteobacteria</taxon>
        <taxon>Lysobacterales</taxon>
        <taxon>Rhodanobacteraceae</taxon>
        <taxon>Tahibacter</taxon>
    </lineage>
</organism>
<evidence type="ECO:0000313" key="2">
    <source>
        <dbReference type="Proteomes" id="UP001139971"/>
    </source>
</evidence>
<evidence type="ECO:0000313" key="1">
    <source>
        <dbReference type="EMBL" id="MDC8013458.1"/>
    </source>
</evidence>
<protein>
    <submittedName>
        <fullName evidence="1">Uncharacterized protein</fullName>
    </submittedName>
</protein>
<comment type="caution">
    <text evidence="1">The sequence shown here is derived from an EMBL/GenBank/DDBJ whole genome shotgun (WGS) entry which is preliminary data.</text>
</comment>
<keyword evidence="2" id="KW-1185">Reference proteome</keyword>
<gene>
    <name evidence="1" type="ORF">OD750_013010</name>
</gene>
<name>A0A9X3YMH2_9GAMM</name>
<reference evidence="1" key="1">
    <citation type="submission" date="2023-02" db="EMBL/GenBank/DDBJ databases">
        <title>Tahibacter soli sp. nov. isolated from soil.</title>
        <authorList>
            <person name="Baek J.H."/>
            <person name="Lee J.K."/>
            <person name="Choi D.G."/>
            <person name="Jeon C.O."/>
        </authorList>
    </citation>
    <scope>NUCLEOTIDE SEQUENCE</scope>
    <source>
        <strain evidence="1">BL</strain>
    </source>
</reference>
<proteinExistence type="predicted"/>
<dbReference type="RefSeq" id="WP_263545665.1">
    <property type="nucleotide sequence ID" value="NZ_JAOVZO020000017.1"/>
</dbReference>
<dbReference type="AlphaFoldDB" id="A0A9X3YMH2"/>
<dbReference type="EMBL" id="JAOVZO020000017">
    <property type="protein sequence ID" value="MDC8013458.1"/>
    <property type="molecule type" value="Genomic_DNA"/>
</dbReference>
<accession>A0A9X3YMH2</accession>
<dbReference type="Proteomes" id="UP001139971">
    <property type="component" value="Unassembled WGS sequence"/>
</dbReference>
<sequence length="337" mass="36676">MRFALGWLLLMTFATLDARADSFVERRSRNDASVEYDRLRGEWLRSLADRIGADPDPDIAWAGLAITTQAHGAVGDYTGALPPMPRTGAGRLMRYKFCSIKRCPEALSQWLAAEPDNLFVLLRARSDGAVDLARAARYDDYYLDTHALLAAVAARYDLTPPHKPEDYDSGLPVTIVDDEPISLVPLMIAYSLSLRALVQNRTLDRTVRARLAALLVAATGTPEAAVFGAHLGALAATDPVERERYCRLVLRASAADATIAQLSIENDGVPAAREFRKALRTRNGIDAVDAIVAHLPPQLRPAPVDAARMARCAAGDDRDVTTTTEISLDALDDDEPT</sequence>